<evidence type="ECO:0000256" key="3">
    <source>
        <dbReference type="ARBA" id="ARBA00022786"/>
    </source>
</evidence>
<name>A0AAV1HY53_9CHLO</name>
<dbReference type="SUPFAM" id="SSF48371">
    <property type="entry name" value="ARM repeat"/>
    <property type="match status" value="1"/>
</dbReference>
<dbReference type="InterPro" id="IPR011989">
    <property type="entry name" value="ARM-like"/>
</dbReference>
<dbReference type="Gene3D" id="1.25.10.10">
    <property type="entry name" value="Leucine-rich Repeat Variant"/>
    <property type="match status" value="1"/>
</dbReference>
<keyword evidence="3" id="KW-0833">Ubl conjugation pathway</keyword>
<dbReference type="AlphaFoldDB" id="A0AAV1HY53"/>
<evidence type="ECO:0000256" key="4">
    <source>
        <dbReference type="SAM" id="MobiDB-lite"/>
    </source>
</evidence>
<feature type="domain" description="TATA-binding protein interacting (TIP20)" evidence="5">
    <location>
        <begin position="1059"/>
        <end position="1220"/>
    </location>
</feature>
<comment type="similarity">
    <text evidence="1">Belongs to the CAND family.</text>
</comment>
<comment type="caution">
    <text evidence="6">The sequence shown here is derived from an EMBL/GenBank/DDBJ whole genome shotgun (WGS) entry which is preliminary data.</text>
</comment>
<keyword evidence="7" id="KW-1185">Reference proteome</keyword>
<evidence type="ECO:0000313" key="7">
    <source>
        <dbReference type="Proteomes" id="UP001314263"/>
    </source>
</evidence>
<accession>A0AAV1HY53</accession>
<organism evidence="6 7">
    <name type="scientific">Coccomyxa viridis</name>
    <dbReference type="NCBI Taxonomy" id="1274662"/>
    <lineage>
        <taxon>Eukaryota</taxon>
        <taxon>Viridiplantae</taxon>
        <taxon>Chlorophyta</taxon>
        <taxon>core chlorophytes</taxon>
        <taxon>Trebouxiophyceae</taxon>
        <taxon>Trebouxiophyceae incertae sedis</taxon>
        <taxon>Coccomyxaceae</taxon>
        <taxon>Coccomyxa</taxon>
    </lineage>
</organism>
<dbReference type="InterPro" id="IPR039852">
    <property type="entry name" value="CAND1/CAND2"/>
</dbReference>
<keyword evidence="2" id="KW-0677">Repeat</keyword>
<protein>
    <recommendedName>
        <fullName evidence="5">TATA-binding protein interacting (TIP20) domain-containing protein</fullName>
    </recommendedName>
</protein>
<feature type="compositionally biased region" description="Acidic residues" evidence="4">
    <location>
        <begin position="312"/>
        <end position="341"/>
    </location>
</feature>
<dbReference type="Proteomes" id="UP001314263">
    <property type="component" value="Unassembled WGS sequence"/>
</dbReference>
<dbReference type="PANTHER" id="PTHR12696">
    <property type="entry name" value="TIP120"/>
    <property type="match status" value="1"/>
</dbReference>
<evidence type="ECO:0000259" key="5">
    <source>
        <dbReference type="Pfam" id="PF08623"/>
    </source>
</evidence>
<proteinExistence type="inferred from homology"/>
<dbReference type="EMBL" id="CAUYUE010000004">
    <property type="protein sequence ID" value="CAK0762896.1"/>
    <property type="molecule type" value="Genomic_DNA"/>
</dbReference>
<sequence>MSGTKATIASVFDRLQSRDKDFRYMATSDLIELLKDPVAWKHDAETERRLSDQIVAQLDDSSSDVSSLAVKCLGYLVQRVQPDKADKILDTLCTRLVSGRKEADRESASISLKSTILDLPGETAKSILRHVVPKLLQGSQTKEPTDVAAASLDIMNDILLKFGHLLGSEQAQLKDILLQGLVDPKPVIRKRAVSCLGSLVPYLPDSALEQVATHIMQGLKASQGNEEALRIWSQALGAMGRSAGWRFGPFVGQAIPLMVEAWRRAPEEDDDLRELSLAALEGFVLRCPQASRGHLDAILDVVQASLSYDPNYADDMEEDEDEDGEEDEDEMSDEQYSGDDDASWKVRRGAAKLLAAVYTNYAGDLEALYPKTVPSLLSRFREREENVKADVFAAFIALLQQATVRARRDKAPGVIDLLLADAPGILKASQKQLREKSLKTRMGILVLLKELLATLPDGQMQDVDQLLPGVISAMNDHSSNSSQLRIQALQFLGVALKSSSPAVWQGHVKGMTSPIIAAAGERYSMVSAEGLRVCESLVHIMRPDLSKPMPPSHKASASEVLKAVRVRLTAQDLDQEVKECAVSCAAALVAQLGDALQADYTSLMQGLLDKLQSDTTRLAAVKAFGRIAESPLPLDMAPVLDRLLSELTSYLRKSNRLLRQAALAAIEAVTARQGAALSAERMTPAVDEVANLVNDSDLLVTPLALRFCLKLLPQQPQNADQIASTFLPAALQLVKSPLLQGAALDEVLAFFPAMLAAGSSSATFDSMLPALLAAGNAPDTSKTAQHNIARCIASLTGRTSQQQANAVVKGLLLQLQTGNSTWAVQGENRGRKRAASQETSPGADSVRRLALLSIGEIGRRAELSGFPQLQQTLTSALAGSSEDIKAAASLALGGIAIGDLDTHLPFIIRQIREQAKNPKDQYLLLKALNEVIVSLSTGLTGKELSSGHQQEVLALLLNSCEGEEECRNVVAECMGHLALLNPTQVLPEVLKLHTSSSPGQRSVVVTAVKVATVPQPHPIDDVLRPAMLPLLHLISDPDRGVRKAAVQMLSSAAHSKASLVSGQLPAVLPQLFQQTVIDVSLIGTVDLGPFKHKIDDGLELRKAAFECMDVLLDACADRLDYQAFLEHLESGLKDHYDVKLPCHLLLAKLAAAAPGQLLASLHRLTEPLEKTLQTKVKTDAVKQEVDRNEDMIRSALRAVDAISRIPNIDACVPFKQLMQNVVLQEPMAKKFGMVRNERAEAEGAFSL</sequence>
<evidence type="ECO:0000313" key="6">
    <source>
        <dbReference type="EMBL" id="CAK0762896.1"/>
    </source>
</evidence>
<gene>
    <name evidence="6" type="ORF">CVIRNUC_003003</name>
</gene>
<reference evidence="6 7" key="1">
    <citation type="submission" date="2023-10" db="EMBL/GenBank/DDBJ databases">
        <authorList>
            <person name="Maclean D."/>
            <person name="Macfadyen A."/>
        </authorList>
    </citation>
    <scope>NUCLEOTIDE SEQUENCE [LARGE SCALE GENOMIC DNA]</scope>
</reference>
<dbReference type="GO" id="GO:0010265">
    <property type="term" value="P:SCF complex assembly"/>
    <property type="evidence" value="ECO:0007669"/>
    <property type="project" value="InterPro"/>
</dbReference>
<dbReference type="InterPro" id="IPR013932">
    <property type="entry name" value="TATA-bd_TIP120"/>
</dbReference>
<dbReference type="Pfam" id="PF25782">
    <property type="entry name" value="TPR_CAND1"/>
    <property type="match status" value="1"/>
</dbReference>
<dbReference type="Pfam" id="PF08623">
    <property type="entry name" value="TIP120"/>
    <property type="match status" value="1"/>
</dbReference>
<dbReference type="InterPro" id="IPR016024">
    <property type="entry name" value="ARM-type_fold"/>
</dbReference>
<evidence type="ECO:0000256" key="2">
    <source>
        <dbReference type="ARBA" id="ARBA00022737"/>
    </source>
</evidence>
<feature type="region of interest" description="Disordered" evidence="4">
    <location>
        <begin position="310"/>
        <end position="341"/>
    </location>
</feature>
<evidence type="ECO:0000256" key="1">
    <source>
        <dbReference type="ARBA" id="ARBA00007657"/>
    </source>
</evidence>